<evidence type="ECO:0000313" key="3">
    <source>
        <dbReference type="Proteomes" id="UP000049455"/>
    </source>
</evidence>
<keyword evidence="3" id="KW-1185">Reference proteome</keyword>
<evidence type="ECO:0000313" key="2">
    <source>
        <dbReference type="EMBL" id="CUH40920.1"/>
    </source>
</evidence>
<proteinExistence type="predicted"/>
<feature type="region of interest" description="Disordered" evidence="1">
    <location>
        <begin position="1"/>
        <end position="55"/>
    </location>
</feature>
<dbReference type="EMBL" id="CYPR01000240">
    <property type="protein sequence ID" value="CUH40920.1"/>
    <property type="molecule type" value="Genomic_DNA"/>
</dbReference>
<feature type="compositionally biased region" description="Basic and acidic residues" evidence="1">
    <location>
        <begin position="184"/>
        <end position="194"/>
    </location>
</feature>
<feature type="region of interest" description="Disordered" evidence="1">
    <location>
        <begin position="174"/>
        <end position="231"/>
    </location>
</feature>
<gene>
    <name evidence="2" type="ORF">JSE7799_03660</name>
</gene>
<dbReference type="AlphaFoldDB" id="A0A0M7BDX1"/>
<reference evidence="2 3" key="1">
    <citation type="submission" date="2015-09" db="EMBL/GenBank/DDBJ databases">
        <authorList>
            <person name="Jackson K.R."/>
            <person name="Lunt B.L."/>
            <person name="Fisher J.N.B."/>
            <person name="Gardner A.V."/>
            <person name="Bailey M.E."/>
            <person name="Deus L.M."/>
            <person name="Earl A.S."/>
            <person name="Gibby P.D."/>
            <person name="Hartmann K.A."/>
            <person name="Liu J.E."/>
            <person name="Manci A.M."/>
            <person name="Nielsen D.A."/>
            <person name="Solomon M.B."/>
            <person name="Breakwell D.P."/>
            <person name="Burnett S.H."/>
            <person name="Grose J.H."/>
        </authorList>
    </citation>
    <scope>NUCLEOTIDE SEQUENCE [LARGE SCALE GENOMIC DNA]</scope>
    <source>
        <strain evidence="2 3">CECT 7799</strain>
    </source>
</reference>
<sequence>MAVTSGSPARAPKLDAARRMRQVPCASRSATSSAEGPHREACSRSAPRQRRPLEMRLPRRCLKNRPCVARQLSRPLRKQSPFAVGLPPPHEACDASSCKLPQLAAWRLHDPWKRRPTQAPVATAQGGDSLTKLKHLRPPQPFSLNRLHARHRRQALRSQPLPKRARTPAVEIPARWGRALPNSRSEDDSSRHPLETCAAAEASSAHNTEWWKKREQKAQTAWHGRAPLRRK</sequence>
<evidence type="ECO:0000256" key="1">
    <source>
        <dbReference type="SAM" id="MobiDB-lite"/>
    </source>
</evidence>
<dbReference type="Proteomes" id="UP000049455">
    <property type="component" value="Unassembled WGS sequence"/>
</dbReference>
<organism evidence="2 3">
    <name type="scientific">Jannaschia seosinensis</name>
    <dbReference type="NCBI Taxonomy" id="313367"/>
    <lineage>
        <taxon>Bacteria</taxon>
        <taxon>Pseudomonadati</taxon>
        <taxon>Pseudomonadota</taxon>
        <taxon>Alphaproteobacteria</taxon>
        <taxon>Rhodobacterales</taxon>
        <taxon>Roseobacteraceae</taxon>
        <taxon>Jannaschia</taxon>
    </lineage>
</organism>
<name>A0A0M7BDX1_9RHOB</name>
<accession>A0A0M7BDX1</accession>
<protein>
    <submittedName>
        <fullName evidence="2">Uncharacterized protein</fullName>
    </submittedName>
</protein>